<accession>A0A4V1M693</accession>
<evidence type="ECO:0000313" key="4">
    <source>
        <dbReference type="EMBL" id="RXK54599.1"/>
    </source>
</evidence>
<dbReference type="InterPro" id="IPR011234">
    <property type="entry name" value="Fumarylacetoacetase-like_C"/>
</dbReference>
<dbReference type="PANTHER" id="PTHR42796">
    <property type="entry name" value="FUMARYLACETOACETATE HYDROLASE DOMAIN-CONTAINING PROTEIN 2A-RELATED"/>
    <property type="match status" value="1"/>
</dbReference>
<keyword evidence="2" id="KW-0479">Metal-binding</keyword>
<dbReference type="PANTHER" id="PTHR42796:SF4">
    <property type="entry name" value="FUMARYLACETOACETATE HYDROLASE DOMAIN-CONTAINING PROTEIN 2A"/>
    <property type="match status" value="1"/>
</dbReference>
<keyword evidence="4" id="KW-0378">Hydrolase</keyword>
<evidence type="ECO:0000259" key="3">
    <source>
        <dbReference type="Pfam" id="PF01557"/>
    </source>
</evidence>
<dbReference type="GO" id="GO:0016853">
    <property type="term" value="F:isomerase activity"/>
    <property type="evidence" value="ECO:0007669"/>
    <property type="project" value="UniProtKB-ARBA"/>
</dbReference>
<sequence length="269" mass="29103">MKIIRYLDSAGRAHFGSEQPDGSALRIEGDIYGAHRVTTERADLRKLLAPVVPAQILCIGLNYRQHAEETKAKIPERPILFVKGINTLAHPGDPILIPQKLRSDEVDYECELAVVIGKPAKNVTRANALSHVLGYTCANDVSARDHQIKLGGGQWCRGKFFDTFAPLGPRLITADEIPNPNALAISTTLNGERVQGSNTSDMIFDVPAIIEYLSGSTTLVPGTVILTGTPQGVGMARKPEPRWLRPGDSVTIEIEKIGALTNSVALEPV</sequence>
<feature type="domain" description="Fumarylacetoacetase-like C-terminal" evidence="3">
    <location>
        <begin position="56"/>
        <end position="264"/>
    </location>
</feature>
<dbReference type="Gene3D" id="3.90.850.10">
    <property type="entry name" value="Fumarylacetoacetase-like, C-terminal domain"/>
    <property type="match status" value="1"/>
</dbReference>
<dbReference type="InterPro" id="IPR051121">
    <property type="entry name" value="FAH"/>
</dbReference>
<evidence type="ECO:0000256" key="1">
    <source>
        <dbReference type="ARBA" id="ARBA00010211"/>
    </source>
</evidence>
<dbReference type="GO" id="GO:0019752">
    <property type="term" value="P:carboxylic acid metabolic process"/>
    <property type="evidence" value="ECO:0007669"/>
    <property type="project" value="UniProtKB-ARBA"/>
</dbReference>
<dbReference type="EMBL" id="SDHX01000001">
    <property type="protein sequence ID" value="RXK54599.1"/>
    <property type="molecule type" value="Genomic_DNA"/>
</dbReference>
<dbReference type="Proteomes" id="UP000290218">
    <property type="component" value="Unassembled WGS sequence"/>
</dbReference>
<dbReference type="GO" id="GO:0016787">
    <property type="term" value="F:hydrolase activity"/>
    <property type="evidence" value="ECO:0007669"/>
    <property type="project" value="UniProtKB-KW"/>
</dbReference>
<comment type="similarity">
    <text evidence="1">Belongs to the FAH family.</text>
</comment>
<evidence type="ECO:0000256" key="2">
    <source>
        <dbReference type="ARBA" id="ARBA00022723"/>
    </source>
</evidence>
<comment type="caution">
    <text evidence="4">The sequence shown here is derived from an EMBL/GenBank/DDBJ whole genome shotgun (WGS) entry which is preliminary data.</text>
</comment>
<proteinExistence type="inferred from homology"/>
<reference evidence="4 5" key="1">
    <citation type="submission" date="2019-01" db="EMBL/GenBank/DDBJ databases">
        <title>Lacunisphaera sp. strain TWA-58.</title>
        <authorList>
            <person name="Chen W.-M."/>
        </authorList>
    </citation>
    <scope>NUCLEOTIDE SEQUENCE [LARGE SCALE GENOMIC DNA]</scope>
    <source>
        <strain evidence="4 5">TWA-58</strain>
    </source>
</reference>
<protein>
    <submittedName>
        <fullName evidence="4">FAA hydrolase family protein</fullName>
    </submittedName>
</protein>
<dbReference type="InterPro" id="IPR036663">
    <property type="entry name" value="Fumarylacetoacetase_C_sf"/>
</dbReference>
<keyword evidence="5" id="KW-1185">Reference proteome</keyword>
<dbReference type="Pfam" id="PF01557">
    <property type="entry name" value="FAA_hydrolase"/>
    <property type="match status" value="1"/>
</dbReference>
<dbReference type="GO" id="GO:0046872">
    <property type="term" value="F:metal ion binding"/>
    <property type="evidence" value="ECO:0007669"/>
    <property type="project" value="UniProtKB-KW"/>
</dbReference>
<dbReference type="SUPFAM" id="SSF56529">
    <property type="entry name" value="FAH"/>
    <property type="match status" value="1"/>
</dbReference>
<dbReference type="RefSeq" id="WP_129045963.1">
    <property type="nucleotide sequence ID" value="NZ_SDHX01000001.1"/>
</dbReference>
<name>A0A4V1M693_9BACT</name>
<organism evidence="4 5">
    <name type="scientific">Oleiharenicola lentus</name>
    <dbReference type="NCBI Taxonomy" id="2508720"/>
    <lineage>
        <taxon>Bacteria</taxon>
        <taxon>Pseudomonadati</taxon>
        <taxon>Verrucomicrobiota</taxon>
        <taxon>Opitutia</taxon>
        <taxon>Opitutales</taxon>
        <taxon>Opitutaceae</taxon>
        <taxon>Oleiharenicola</taxon>
    </lineage>
</organism>
<evidence type="ECO:0000313" key="5">
    <source>
        <dbReference type="Proteomes" id="UP000290218"/>
    </source>
</evidence>
<dbReference type="FunFam" id="3.90.850.10:FF:000002">
    <property type="entry name" value="2-hydroxyhepta-2,4-diene-1,7-dioate isomerase"/>
    <property type="match status" value="1"/>
</dbReference>
<dbReference type="OrthoDB" id="9805307at2"/>
<dbReference type="AlphaFoldDB" id="A0A4V1M693"/>
<gene>
    <name evidence="4" type="ORF">ESB00_01485</name>
</gene>